<organism evidence="13 14">
    <name type="scientific">Blomia tropicalis</name>
    <name type="common">Mite</name>
    <dbReference type="NCBI Taxonomy" id="40697"/>
    <lineage>
        <taxon>Eukaryota</taxon>
        <taxon>Metazoa</taxon>
        <taxon>Ecdysozoa</taxon>
        <taxon>Arthropoda</taxon>
        <taxon>Chelicerata</taxon>
        <taxon>Arachnida</taxon>
        <taxon>Acari</taxon>
        <taxon>Acariformes</taxon>
        <taxon>Sarcoptiformes</taxon>
        <taxon>Astigmata</taxon>
        <taxon>Glycyphagoidea</taxon>
        <taxon>Echimyopodidae</taxon>
        <taxon>Blomia</taxon>
    </lineage>
</organism>
<dbReference type="GO" id="GO:0044231">
    <property type="term" value="C:host cell presynaptic membrane"/>
    <property type="evidence" value="ECO:0007669"/>
    <property type="project" value="UniProtKB-KW"/>
</dbReference>
<dbReference type="PANTHER" id="PTHR24198">
    <property type="entry name" value="ANKYRIN REPEAT AND PROTEIN KINASE DOMAIN-CONTAINING PROTEIN"/>
    <property type="match status" value="1"/>
</dbReference>
<feature type="repeat" description="ANK" evidence="12">
    <location>
        <begin position="1110"/>
        <end position="1132"/>
    </location>
</feature>
<feature type="repeat" description="ANK" evidence="12">
    <location>
        <begin position="908"/>
        <end position="930"/>
    </location>
</feature>
<evidence type="ECO:0000256" key="5">
    <source>
        <dbReference type="ARBA" id="ARBA00023028"/>
    </source>
</evidence>
<evidence type="ECO:0000256" key="7">
    <source>
        <dbReference type="ARBA" id="ARBA00023136"/>
    </source>
</evidence>
<dbReference type="SUPFAM" id="SSF52540">
    <property type="entry name" value="P-loop containing nucleoside triphosphate hydrolases"/>
    <property type="match status" value="1"/>
</dbReference>
<sequence>MSQTSEAKQNIKWSDLIKHDEMLQIKIIISGYEVSLKDIINKIDETKIDEMLDFSTFIRLYKGEKIVIGKRMLDLFDLEGAYVNICEKVNNESFKTNLINNSLQTIYIVSGIYNENKDNAKKDFNKSLNLDMEQINEQIEILNFSNFTKWNKKTIKLVDDKFKQEHFKNFCEIYSTKKVYWLKWEDSKYILQKLYNPDFYINREFYKNTVKIDKKMFELQDKFVFTGTDDLNKVEDLYKNSLNNSDTTKEKSQATSNINNKVIVAQDAQSKFNKLDGNVHLLEIETNDDKSQQIIWRDSKGSICNFRKYIKKDKQDKFDKQEQNCLLSFIKDKKAVIIADHAGMGKTTTIIKLIHSTLNDNSVLAKSHWVFNVKFLDHFQTINKFITNKIDINIIVKLFLEIDSSLNNNFSQYLLKLSLCKNNGHPYKPLLIIFDGFNEIIDEELRENIIKMLKFIKDETKAKFWIITRDQHREVLENSLCTLSIRFKQMNEDAIKTFITNYMQSRLSLILSTEEYNTKFYDKLKIEPYIKSFLVYMESIFKDGNVSSFIGNPLQLYLLLGIIDIKLGKVPEYKGEKMFDIYEKFIANLYNIYLKKNKNNENQEHKRFSLKNLDVYLEKLTKLKIFKTKSKIYFEDTKNIVLSIGIVKLEDNEVTFLHPTFGEYYAAKMCANWITKINDINTIYSHNMDRIFKILMKDTYSVIRKFFNEYLDKEMSNIVYEKFSEHLIDQQKNILNHEIKNENNSTVLHIAVKENNLNIVNFFLACFQLKSKLKIVNEFVMTKENIYNRNVLHLACFNGNYKIVSDLLNYFEGNKSMKMFITDKTKNGSTSLHQSIKSGNVEVMKLLLKNLNDKKSQKEFIKCSNNYGYNSLHEAAFNGNIDIIKKLLEYFSDNKEAQQEFIKVKDNLGYTPFHFAVQNGHNKVVEILLDCFDSKEAKIKLINDKDKIGYTPLKIAAKKGHVHVIELLLGYFDNEIENIKNTDEDKSKDRYNVLQLACQMGHVEVIKKLLSYFVTDKMNQLKFIKYKSEQEITCLHLAVQGGHLEAVEKLLEYFDEKTRIEFIEDTVSIGYNSLHIAAFNGHEQVVEELLKYFVDDNSRLTTMIKSKNKNGYNALHLASEKGHVNIIDKLLSCFNNEQAKQEFIKDKSENGSNALHFAAMYGNVLVVKKLLEYFVDKKAKQEFIKLKDVYGHNALHKAADKGYVTIIETLLKYFDDGVAKREFIREKSDRKFNSFNLAVTNGHVNVVENLLEYFDKNAQQDLILEKNDHGHNALDKAIEFKHNSLIKKLIMYFENVPDKIRNYEHLLQNDNRTKTI</sequence>
<keyword evidence="7" id="KW-0472">Membrane</keyword>
<dbReference type="OMA" id="ETFKSWH"/>
<dbReference type="PANTHER" id="PTHR24198:SF165">
    <property type="entry name" value="ANKYRIN REPEAT-CONTAINING PROTEIN-RELATED"/>
    <property type="match status" value="1"/>
</dbReference>
<accession>A0A9Q0RJI7</accession>
<evidence type="ECO:0000256" key="1">
    <source>
        <dbReference type="ARBA" id="ARBA00004175"/>
    </source>
</evidence>
<feature type="repeat" description="ANK" evidence="12">
    <location>
        <begin position="867"/>
        <end position="899"/>
    </location>
</feature>
<evidence type="ECO:0000256" key="11">
    <source>
        <dbReference type="ARBA" id="ARBA00049811"/>
    </source>
</evidence>
<evidence type="ECO:0000313" key="14">
    <source>
        <dbReference type="Proteomes" id="UP001142055"/>
    </source>
</evidence>
<evidence type="ECO:0000313" key="13">
    <source>
        <dbReference type="EMBL" id="KAJ6215366.1"/>
    </source>
</evidence>
<evidence type="ECO:0000256" key="3">
    <source>
        <dbReference type="ARBA" id="ARBA00022537"/>
    </source>
</evidence>
<comment type="similarity">
    <text evidence="9">Belongs to the cationic peptide 01 (latrotoxin) family. 03 (alpha-latrotoxin) subfamily.</text>
</comment>
<dbReference type="InterPro" id="IPR027417">
    <property type="entry name" value="P-loop_NTPase"/>
</dbReference>
<dbReference type="PROSITE" id="PS50297">
    <property type="entry name" value="ANK_REP_REGION"/>
    <property type="match status" value="7"/>
</dbReference>
<keyword evidence="5" id="KW-0638">Presynaptic neurotoxin</keyword>
<keyword evidence="5" id="KW-0800">Toxin</keyword>
<keyword evidence="8" id="KW-1053">Target membrane</keyword>
<feature type="repeat" description="ANK" evidence="12">
    <location>
        <begin position="827"/>
        <end position="859"/>
    </location>
</feature>
<dbReference type="GO" id="GO:0044218">
    <property type="term" value="C:other organism cell membrane"/>
    <property type="evidence" value="ECO:0007669"/>
    <property type="project" value="UniProtKB-KW"/>
</dbReference>
<proteinExistence type="inferred from homology"/>
<keyword evidence="5" id="KW-0528">Neurotoxin</keyword>
<evidence type="ECO:0000256" key="2">
    <source>
        <dbReference type="ARBA" id="ARBA00022483"/>
    </source>
</evidence>
<dbReference type="Gene3D" id="1.25.40.20">
    <property type="entry name" value="Ankyrin repeat-containing domain"/>
    <property type="match status" value="4"/>
</dbReference>
<protein>
    <recommendedName>
        <fullName evidence="11">Alpha-latrotoxin</fullName>
    </recommendedName>
</protein>
<dbReference type="Pfam" id="PF12796">
    <property type="entry name" value="Ank_2"/>
    <property type="match status" value="5"/>
</dbReference>
<keyword evidence="14" id="KW-1185">Reference proteome</keyword>
<evidence type="ECO:0000256" key="4">
    <source>
        <dbReference type="ARBA" id="ARBA00022737"/>
    </source>
</evidence>
<gene>
    <name evidence="13" type="ORF">RDWZM_009866</name>
</gene>
<keyword evidence="3" id="KW-1052">Target cell membrane</keyword>
<dbReference type="SUPFAM" id="SSF48403">
    <property type="entry name" value="Ankyrin repeat"/>
    <property type="match status" value="3"/>
</dbReference>
<keyword evidence="6 12" id="KW-0040">ANK repeat</keyword>
<evidence type="ECO:0000256" key="8">
    <source>
        <dbReference type="ARBA" id="ARBA00023298"/>
    </source>
</evidence>
<dbReference type="InterPro" id="IPR036770">
    <property type="entry name" value="Ankyrin_rpt-contain_sf"/>
</dbReference>
<evidence type="ECO:0000256" key="9">
    <source>
        <dbReference type="ARBA" id="ARBA00049657"/>
    </source>
</evidence>
<dbReference type="Proteomes" id="UP001142055">
    <property type="component" value="Chromosome 4"/>
</dbReference>
<dbReference type="GO" id="GO:0006887">
    <property type="term" value="P:exocytosis"/>
    <property type="evidence" value="ECO:0007669"/>
    <property type="project" value="UniProtKB-KW"/>
</dbReference>
<comment type="subunit">
    <text evidence="10">Homotetramer in membranes.</text>
</comment>
<comment type="caution">
    <text evidence="13">The sequence shown here is derived from an EMBL/GenBank/DDBJ whole genome shotgun (WGS) entry which is preliminary data.</text>
</comment>
<evidence type="ECO:0000256" key="12">
    <source>
        <dbReference type="PROSITE-ProRule" id="PRU00023"/>
    </source>
</evidence>
<dbReference type="PROSITE" id="PS50088">
    <property type="entry name" value="ANK_REPEAT"/>
    <property type="match status" value="7"/>
</dbReference>
<keyword evidence="4" id="KW-0677">Repeat</keyword>
<feature type="repeat" description="ANK" evidence="12">
    <location>
        <begin position="1150"/>
        <end position="1182"/>
    </location>
</feature>
<reference evidence="13" key="1">
    <citation type="submission" date="2022-12" db="EMBL/GenBank/DDBJ databases">
        <title>Genome assemblies of Blomia tropicalis.</title>
        <authorList>
            <person name="Cui Y."/>
        </authorList>
    </citation>
    <scope>NUCLEOTIDE SEQUENCE</scope>
    <source>
        <tissue evidence="13">Adult mites</tissue>
    </source>
</reference>
<keyword evidence="2" id="KW-0268">Exocytosis</keyword>
<feature type="repeat" description="ANK" evidence="12">
    <location>
        <begin position="948"/>
        <end position="969"/>
    </location>
</feature>
<evidence type="ECO:0000256" key="10">
    <source>
        <dbReference type="ARBA" id="ARBA00049715"/>
    </source>
</evidence>
<evidence type="ECO:0000256" key="6">
    <source>
        <dbReference type="ARBA" id="ARBA00023043"/>
    </source>
</evidence>
<dbReference type="InterPro" id="IPR002110">
    <property type="entry name" value="Ankyrin_rpt"/>
</dbReference>
<comment type="subcellular location">
    <subcellularLocation>
        <location evidence="1">Target cell membrane</location>
    </subcellularLocation>
</comment>
<name>A0A9Q0RJI7_BLOTA</name>
<dbReference type="EMBL" id="JAPWDV010000004">
    <property type="protein sequence ID" value="KAJ6215366.1"/>
    <property type="molecule type" value="Genomic_DNA"/>
</dbReference>
<dbReference type="SMART" id="SM00248">
    <property type="entry name" value="ANK"/>
    <property type="match status" value="14"/>
</dbReference>
<feature type="repeat" description="ANK" evidence="12">
    <location>
        <begin position="1069"/>
        <end position="1101"/>
    </location>
</feature>